<keyword evidence="2" id="KW-1185">Reference proteome</keyword>
<proteinExistence type="predicted"/>
<sequence>MHPDQEFFQALHRAFDATLADFTGAPPLIDALLSQAFDSFAGNVAIQCRDEPPLACARGCSTCCTLRVGATATEVLLVSRFLRAVTPRLLDRGIDLVAGLRAADARTAGLPEAARVALRQPCPFVAQGACVIYGVRPLACRGHASHDVSACMDAASGRLLQVPHSEGHRQVRSMVQNAMQSSLRDAGLAWGMYELNRAVLIAMDDEHSEARWLRGEDVFAPSALAEVPAREMAEVFDRLRPH</sequence>
<accession>A0A848FCW4</accession>
<organism evidence="1 2">
    <name type="scientific">Azohydromonas caseinilytica</name>
    <dbReference type="NCBI Taxonomy" id="2728836"/>
    <lineage>
        <taxon>Bacteria</taxon>
        <taxon>Pseudomonadati</taxon>
        <taxon>Pseudomonadota</taxon>
        <taxon>Betaproteobacteria</taxon>
        <taxon>Burkholderiales</taxon>
        <taxon>Sphaerotilaceae</taxon>
        <taxon>Azohydromonas</taxon>
    </lineage>
</organism>
<evidence type="ECO:0000313" key="1">
    <source>
        <dbReference type="EMBL" id="NML16123.1"/>
    </source>
</evidence>
<dbReference type="EMBL" id="JABBFW010000008">
    <property type="protein sequence ID" value="NML16123.1"/>
    <property type="molecule type" value="Genomic_DNA"/>
</dbReference>
<protein>
    <recommendedName>
        <fullName evidence="3">Zinc-or iron-chelating domain-containing protein</fullName>
    </recommendedName>
</protein>
<comment type="caution">
    <text evidence="1">The sequence shown here is derived from an EMBL/GenBank/DDBJ whole genome shotgun (WGS) entry which is preliminary data.</text>
</comment>
<reference evidence="1 2" key="1">
    <citation type="submission" date="2020-04" db="EMBL/GenBank/DDBJ databases">
        <title>Azohydromonas sp. isolated from soil.</title>
        <authorList>
            <person name="Dahal R.H."/>
        </authorList>
    </citation>
    <scope>NUCLEOTIDE SEQUENCE [LARGE SCALE GENOMIC DNA]</scope>
    <source>
        <strain evidence="1 2">G-1-1-14</strain>
    </source>
</reference>
<gene>
    <name evidence="1" type="ORF">HHL10_14165</name>
</gene>
<dbReference type="RefSeq" id="WP_169161017.1">
    <property type="nucleotide sequence ID" value="NZ_JABBFW010000008.1"/>
</dbReference>
<dbReference type="Pfam" id="PF03692">
    <property type="entry name" value="CxxCxxCC"/>
    <property type="match status" value="1"/>
</dbReference>
<evidence type="ECO:0008006" key="3">
    <source>
        <dbReference type="Google" id="ProtNLM"/>
    </source>
</evidence>
<name>A0A848FCW4_9BURK</name>
<dbReference type="Proteomes" id="UP000574067">
    <property type="component" value="Unassembled WGS sequence"/>
</dbReference>
<dbReference type="AlphaFoldDB" id="A0A848FCW4"/>
<dbReference type="InterPro" id="IPR005358">
    <property type="entry name" value="Puta_zinc/iron-chelating_dom"/>
</dbReference>
<evidence type="ECO:0000313" key="2">
    <source>
        <dbReference type="Proteomes" id="UP000574067"/>
    </source>
</evidence>